<feature type="region of interest" description="Disordered" evidence="6">
    <location>
        <begin position="474"/>
        <end position="547"/>
    </location>
</feature>
<organism evidence="8 9">
    <name type="scientific">Somion occarium</name>
    <dbReference type="NCBI Taxonomy" id="3059160"/>
    <lineage>
        <taxon>Eukaryota</taxon>
        <taxon>Fungi</taxon>
        <taxon>Dikarya</taxon>
        <taxon>Basidiomycota</taxon>
        <taxon>Agaricomycotina</taxon>
        <taxon>Agaricomycetes</taxon>
        <taxon>Polyporales</taxon>
        <taxon>Cerrenaceae</taxon>
        <taxon>Somion</taxon>
    </lineage>
</organism>
<feature type="domain" description="HSF-type DNA-binding" evidence="7">
    <location>
        <begin position="344"/>
        <end position="368"/>
    </location>
</feature>
<feature type="compositionally biased region" description="Polar residues" evidence="6">
    <location>
        <begin position="536"/>
        <end position="547"/>
    </location>
</feature>
<dbReference type="SMART" id="SM00415">
    <property type="entry name" value="HSF"/>
    <property type="match status" value="1"/>
</dbReference>
<dbReference type="PANTHER" id="PTHR10015">
    <property type="entry name" value="HEAT SHOCK TRANSCRIPTION FACTOR"/>
    <property type="match status" value="1"/>
</dbReference>
<feature type="compositionally biased region" description="Low complexity" evidence="6">
    <location>
        <begin position="505"/>
        <end position="528"/>
    </location>
</feature>
<feature type="compositionally biased region" description="Basic residues" evidence="6">
    <location>
        <begin position="143"/>
        <end position="152"/>
    </location>
</feature>
<comment type="subcellular location">
    <subcellularLocation>
        <location evidence="1">Nucleus</location>
    </subcellularLocation>
</comment>
<dbReference type="InterPro" id="IPR000232">
    <property type="entry name" value="HSF_DNA-bd"/>
</dbReference>
<feature type="compositionally biased region" description="Low complexity" evidence="6">
    <location>
        <begin position="655"/>
        <end position="664"/>
    </location>
</feature>
<feature type="region of interest" description="Disordered" evidence="6">
    <location>
        <begin position="102"/>
        <end position="226"/>
    </location>
</feature>
<proteinExistence type="inferred from homology"/>
<sequence length="696" mass="75234">MDPTASHYSHPMPSGGDHYSSQQQQSQQQQSQWSATPHLLPPTHNQSSFPSPSSPSTSLGDHHYPPFYSQSQQQAPGQSGLNDGGMVDRSSTALSLNLSSLSVTSPTNLSPIHPSPHPGSHMSPLTPISPSNAQLHHQNALSPHHHHHHAHIHQQQPFQFTPPEHGGGGVRYDDPQYEPYGSTRRLTSSRSSSSSEKSVPRKRSFTTTGGTPLPNAVNEENAPTPVSGNYDHAGSNMDTSPYDEVDMNYGGLDAEGSPVDGSTSGGEQDDQAKAMEGQVPSNASATPTIPGQVNVLGKPLGTNNFVTKLYQMINDPKSAQFISWTELGTSFVVSNVGEFSRTILGSHFKHNNFSSFVRQLNMYGFHKINRTPRAQRTSTDVQTWEFSHHKFLRGRPDLLEEIKRKALEPDPSIKHRVELPGEVAAQLTQMRDENRRLVHAVNTERNKVDRLVNITKALYDVFSKTFPGALPPNFPQDLLDSNDSPNILVTSPTNPLPHQHHSHYPSLGSLSSNPSLHSLHSLSPSSSPTAAEFPSHTHTPNTLSRQQSYQHMPPTYEMHPHGHMPHGVSTARYETALSTPLPPSPGPGGLDPFGGDDSQGRGSAKRQRTAPNSATDETGASANNLVSKKGSRARSDSAPLGYGFGGQWQQANRPRSGSGLGARALGRREESVTNIGALSRGALPMLSIPGAKQGSS</sequence>
<dbReference type="Proteomes" id="UP001497453">
    <property type="component" value="Chromosome 8"/>
</dbReference>
<keyword evidence="3" id="KW-0238">DNA-binding</keyword>
<dbReference type="Gene3D" id="1.10.10.10">
    <property type="entry name" value="Winged helix-like DNA-binding domain superfamily/Winged helix DNA-binding domain"/>
    <property type="match status" value="1"/>
</dbReference>
<feature type="compositionally biased region" description="Polar residues" evidence="6">
    <location>
        <begin position="609"/>
        <end position="626"/>
    </location>
</feature>
<dbReference type="InterPro" id="IPR036390">
    <property type="entry name" value="WH_DNA-bd_sf"/>
</dbReference>
<feature type="compositionally biased region" description="Low complexity" evidence="6">
    <location>
        <begin position="47"/>
        <end position="58"/>
    </location>
</feature>
<evidence type="ECO:0000259" key="7">
    <source>
        <dbReference type="PROSITE" id="PS00434"/>
    </source>
</evidence>
<evidence type="ECO:0000313" key="9">
    <source>
        <dbReference type="Proteomes" id="UP001497453"/>
    </source>
</evidence>
<protein>
    <recommendedName>
        <fullName evidence="7">HSF-type DNA-binding domain-containing protein</fullName>
    </recommendedName>
</protein>
<dbReference type="PROSITE" id="PS00434">
    <property type="entry name" value="HSF_DOMAIN"/>
    <property type="match status" value="1"/>
</dbReference>
<evidence type="ECO:0000256" key="3">
    <source>
        <dbReference type="ARBA" id="ARBA00023125"/>
    </source>
</evidence>
<evidence type="ECO:0000256" key="6">
    <source>
        <dbReference type="SAM" id="MobiDB-lite"/>
    </source>
</evidence>
<dbReference type="InterPro" id="IPR036388">
    <property type="entry name" value="WH-like_DNA-bd_sf"/>
</dbReference>
<feature type="compositionally biased region" description="Polar residues" evidence="6">
    <location>
        <begin position="279"/>
        <end position="290"/>
    </location>
</feature>
<evidence type="ECO:0000313" key="8">
    <source>
        <dbReference type="EMBL" id="CAL1713992.1"/>
    </source>
</evidence>
<feature type="region of interest" description="Disordered" evidence="6">
    <location>
        <begin position="252"/>
        <end position="290"/>
    </location>
</feature>
<dbReference type="Pfam" id="PF00447">
    <property type="entry name" value="HSF_DNA-bind"/>
    <property type="match status" value="1"/>
</dbReference>
<feature type="compositionally biased region" description="Low complexity" evidence="6">
    <location>
        <begin position="182"/>
        <end position="197"/>
    </location>
</feature>
<keyword evidence="9" id="KW-1185">Reference proteome</keyword>
<dbReference type="SUPFAM" id="SSF46785">
    <property type="entry name" value="Winged helix' DNA-binding domain"/>
    <property type="match status" value="1"/>
</dbReference>
<comment type="similarity">
    <text evidence="2 5">Belongs to the HSF family.</text>
</comment>
<feature type="compositionally biased region" description="Low complexity" evidence="6">
    <location>
        <begin position="69"/>
        <end position="80"/>
    </location>
</feature>
<dbReference type="PRINTS" id="PR00056">
    <property type="entry name" value="HSFDOMAIN"/>
</dbReference>
<reference evidence="9" key="1">
    <citation type="submission" date="2024-04" db="EMBL/GenBank/DDBJ databases">
        <authorList>
            <person name="Shaw F."/>
            <person name="Minotto A."/>
        </authorList>
    </citation>
    <scope>NUCLEOTIDE SEQUENCE [LARGE SCALE GENOMIC DNA]</scope>
</reference>
<gene>
    <name evidence="8" type="ORF">GFSPODELE1_LOCUS9579</name>
</gene>
<feature type="region of interest" description="Disordered" evidence="6">
    <location>
        <begin position="576"/>
        <end position="668"/>
    </location>
</feature>
<feature type="compositionally biased region" description="Low complexity" evidence="6">
    <location>
        <begin position="102"/>
        <end position="124"/>
    </location>
</feature>
<evidence type="ECO:0000256" key="5">
    <source>
        <dbReference type="RuleBase" id="RU004020"/>
    </source>
</evidence>
<feature type="region of interest" description="Disordered" evidence="6">
    <location>
        <begin position="1"/>
        <end position="89"/>
    </location>
</feature>
<feature type="compositionally biased region" description="Polar residues" evidence="6">
    <location>
        <begin position="479"/>
        <end position="493"/>
    </location>
</feature>
<name>A0ABP1E398_9APHY</name>
<dbReference type="PANTHER" id="PTHR10015:SF427">
    <property type="entry name" value="HEAT SHOCK FACTOR PROTEIN"/>
    <property type="match status" value="1"/>
</dbReference>
<keyword evidence="4" id="KW-0539">Nucleus</keyword>
<dbReference type="EMBL" id="OZ037951">
    <property type="protein sequence ID" value="CAL1713992.1"/>
    <property type="molecule type" value="Genomic_DNA"/>
</dbReference>
<evidence type="ECO:0000256" key="2">
    <source>
        <dbReference type="ARBA" id="ARBA00006403"/>
    </source>
</evidence>
<evidence type="ECO:0000256" key="4">
    <source>
        <dbReference type="ARBA" id="ARBA00023242"/>
    </source>
</evidence>
<accession>A0ABP1E398</accession>
<feature type="compositionally biased region" description="Low complexity" evidence="6">
    <location>
        <begin position="20"/>
        <end position="32"/>
    </location>
</feature>
<evidence type="ECO:0000256" key="1">
    <source>
        <dbReference type="ARBA" id="ARBA00004123"/>
    </source>
</evidence>